<dbReference type="GO" id="GO:0061025">
    <property type="term" value="P:membrane fusion"/>
    <property type="evidence" value="ECO:0007669"/>
    <property type="project" value="TreeGrafter"/>
</dbReference>
<dbReference type="GO" id="GO:0031468">
    <property type="term" value="P:nuclear membrane reassembly"/>
    <property type="evidence" value="ECO:0007669"/>
    <property type="project" value="TreeGrafter"/>
</dbReference>
<feature type="region of interest" description="Disordered" evidence="1">
    <location>
        <begin position="145"/>
        <end position="170"/>
    </location>
</feature>
<feature type="region of interest" description="Disordered" evidence="1">
    <location>
        <begin position="50"/>
        <end position="79"/>
    </location>
</feature>
<sequence length="361" mass="40086">MADREDDLRRSIIREFQDITNLNEKESEFYLNAAEFDLIEALEIFYSSSGRNGSTTGPPNVPKSGTARNPPPSSAAKPKIVTMEDIIDVSDSQDSDGTEKFFVGGGSQNSGGHTQVVGDTRQPYDIEKIFERARKSGANIAANINTRSTQNSHGDRSLQPGNVPASDTDPSEVTVIDIYQNGFLLDGERFFPLNDPKTREYLEHIVQGYVPIELHKQFKTKSQKPLISLNNKAEEFYEPPKPDVTFSTNFKVLGSADLINASQANIIPLGPGETRRVTPIVAVTSRPTSKIVYRFIDGSRRNVVINPDVHTVRDLYSHIRSETSDHNFVLVNGYPSQIIPENDTLIEKAGLLDSIIFMRTV</sequence>
<dbReference type="GO" id="GO:0005634">
    <property type="term" value="C:nucleus"/>
    <property type="evidence" value="ECO:0007669"/>
    <property type="project" value="TreeGrafter"/>
</dbReference>
<dbReference type="OMA" id="NNIDDHA"/>
<dbReference type="SUPFAM" id="SSF102848">
    <property type="entry name" value="NSFL1 (p97 ATPase) cofactor p47, SEP domain"/>
    <property type="match status" value="1"/>
</dbReference>
<dbReference type="GO" id="GO:0043130">
    <property type="term" value="F:ubiquitin binding"/>
    <property type="evidence" value="ECO:0007669"/>
    <property type="project" value="TreeGrafter"/>
</dbReference>
<evidence type="ECO:0000259" key="3">
    <source>
        <dbReference type="PROSITE" id="PS51399"/>
    </source>
</evidence>
<dbReference type="CDD" id="cd01770">
    <property type="entry name" value="UBX_UBXN2"/>
    <property type="match status" value="1"/>
</dbReference>
<dbReference type="InterPro" id="IPR036241">
    <property type="entry name" value="NSFL1C_SEP_dom_sf"/>
</dbReference>
<accession>A0A0C2JV18</accession>
<evidence type="ECO:0000256" key="1">
    <source>
        <dbReference type="SAM" id="MobiDB-lite"/>
    </source>
</evidence>
<keyword evidence="5" id="KW-1185">Reference proteome</keyword>
<dbReference type="Gene3D" id="3.30.420.210">
    <property type="entry name" value="SEP domain"/>
    <property type="match status" value="1"/>
</dbReference>
<gene>
    <name evidence="4" type="ORF">RF11_13130</name>
</gene>
<evidence type="ECO:0000259" key="2">
    <source>
        <dbReference type="PROSITE" id="PS50033"/>
    </source>
</evidence>
<dbReference type="InterPro" id="IPR029071">
    <property type="entry name" value="Ubiquitin-like_domsf"/>
</dbReference>
<name>A0A0C2JV18_THEKT</name>
<dbReference type="Pfam" id="PF08059">
    <property type="entry name" value="SEP"/>
    <property type="match status" value="1"/>
</dbReference>
<dbReference type="GO" id="GO:0043161">
    <property type="term" value="P:proteasome-mediated ubiquitin-dependent protein catabolic process"/>
    <property type="evidence" value="ECO:0007669"/>
    <property type="project" value="TreeGrafter"/>
</dbReference>
<dbReference type="PANTHER" id="PTHR23333:SF20">
    <property type="entry name" value="NSFL1 COFACTOR P47"/>
    <property type="match status" value="1"/>
</dbReference>
<dbReference type="GO" id="GO:0005829">
    <property type="term" value="C:cytosol"/>
    <property type="evidence" value="ECO:0007669"/>
    <property type="project" value="TreeGrafter"/>
</dbReference>
<dbReference type="PROSITE" id="PS50033">
    <property type="entry name" value="UBX"/>
    <property type="match status" value="1"/>
</dbReference>
<evidence type="ECO:0000313" key="5">
    <source>
        <dbReference type="Proteomes" id="UP000031668"/>
    </source>
</evidence>
<dbReference type="PROSITE" id="PS51399">
    <property type="entry name" value="SEP"/>
    <property type="match status" value="1"/>
</dbReference>
<comment type="caution">
    <text evidence="4">The sequence shown here is derived from an EMBL/GenBank/DDBJ whole genome shotgun (WGS) entry which is preliminary data.</text>
</comment>
<reference evidence="4 5" key="1">
    <citation type="journal article" date="2014" name="Genome Biol. Evol.">
        <title>The genome of the myxosporean Thelohanellus kitauei shows adaptations to nutrient acquisition within its fish host.</title>
        <authorList>
            <person name="Yang Y."/>
            <person name="Xiong J."/>
            <person name="Zhou Z."/>
            <person name="Huo F."/>
            <person name="Miao W."/>
            <person name="Ran C."/>
            <person name="Liu Y."/>
            <person name="Zhang J."/>
            <person name="Feng J."/>
            <person name="Wang M."/>
            <person name="Wang M."/>
            <person name="Wang L."/>
            <person name="Yao B."/>
        </authorList>
    </citation>
    <scope>NUCLEOTIDE SEQUENCE [LARGE SCALE GENOMIC DNA]</scope>
    <source>
        <strain evidence="4">Wuqing</strain>
    </source>
</reference>
<dbReference type="Gene3D" id="3.10.20.90">
    <property type="entry name" value="Phosphatidylinositol 3-kinase Catalytic Subunit, Chain A, domain 1"/>
    <property type="match status" value="1"/>
</dbReference>
<feature type="domain" description="SEP" evidence="3">
    <location>
        <begin position="171"/>
        <end position="238"/>
    </location>
</feature>
<dbReference type="AlphaFoldDB" id="A0A0C2JV18"/>
<dbReference type="EMBL" id="JWZT01000920">
    <property type="protein sequence ID" value="KII73263.1"/>
    <property type="molecule type" value="Genomic_DNA"/>
</dbReference>
<dbReference type="InterPro" id="IPR012989">
    <property type="entry name" value="SEP_domain"/>
</dbReference>
<protein>
    <submittedName>
        <fullName evidence="4">NSFL1 cofactor p47</fullName>
    </submittedName>
</protein>
<evidence type="ECO:0000313" key="4">
    <source>
        <dbReference type="EMBL" id="KII73263.1"/>
    </source>
</evidence>
<proteinExistence type="predicted"/>
<dbReference type="OrthoDB" id="25887at2759"/>
<feature type="domain" description="UBX" evidence="2">
    <location>
        <begin position="284"/>
        <end position="359"/>
    </location>
</feature>
<dbReference type="PANTHER" id="PTHR23333">
    <property type="entry name" value="UBX DOMAIN CONTAINING PROTEIN"/>
    <property type="match status" value="1"/>
</dbReference>
<dbReference type="Pfam" id="PF14555">
    <property type="entry name" value="UBA_4"/>
    <property type="match status" value="1"/>
</dbReference>
<dbReference type="GO" id="GO:0000045">
    <property type="term" value="P:autophagosome assembly"/>
    <property type="evidence" value="ECO:0007669"/>
    <property type="project" value="TreeGrafter"/>
</dbReference>
<dbReference type="SUPFAM" id="SSF54236">
    <property type="entry name" value="Ubiquitin-like"/>
    <property type="match status" value="1"/>
</dbReference>
<organism evidence="4 5">
    <name type="scientific">Thelohanellus kitauei</name>
    <name type="common">Myxosporean</name>
    <dbReference type="NCBI Taxonomy" id="669202"/>
    <lineage>
        <taxon>Eukaryota</taxon>
        <taxon>Metazoa</taxon>
        <taxon>Cnidaria</taxon>
        <taxon>Myxozoa</taxon>
        <taxon>Myxosporea</taxon>
        <taxon>Bivalvulida</taxon>
        <taxon>Platysporina</taxon>
        <taxon>Myxobolidae</taxon>
        <taxon>Thelohanellus</taxon>
    </lineage>
</organism>
<dbReference type="InterPro" id="IPR001012">
    <property type="entry name" value="UBX_dom"/>
</dbReference>
<dbReference type="GO" id="GO:0007030">
    <property type="term" value="P:Golgi organization"/>
    <property type="evidence" value="ECO:0007669"/>
    <property type="project" value="TreeGrafter"/>
</dbReference>
<dbReference type="Proteomes" id="UP000031668">
    <property type="component" value="Unassembled WGS sequence"/>
</dbReference>
<dbReference type="Gene3D" id="1.10.8.10">
    <property type="entry name" value="DNA helicase RuvA subunit, C-terminal domain"/>
    <property type="match status" value="1"/>
</dbReference>